<dbReference type="AlphaFoldDB" id="A0A848GYA5"/>
<evidence type="ECO:0000256" key="1">
    <source>
        <dbReference type="SAM" id="SignalP"/>
    </source>
</evidence>
<feature type="signal peptide" evidence="1">
    <location>
        <begin position="1"/>
        <end position="19"/>
    </location>
</feature>
<dbReference type="PANTHER" id="PTHR37841:SF1">
    <property type="entry name" value="DUF3298 DOMAIN-CONTAINING PROTEIN"/>
    <property type="match status" value="1"/>
</dbReference>
<protein>
    <submittedName>
        <fullName evidence="2">WG repeat-containing protein</fullName>
    </submittedName>
</protein>
<keyword evidence="3" id="KW-1185">Reference proteome</keyword>
<dbReference type="RefSeq" id="WP_169227708.1">
    <property type="nucleotide sequence ID" value="NZ_JABBGC010000003.1"/>
</dbReference>
<dbReference type="PANTHER" id="PTHR37841">
    <property type="entry name" value="GLR2918 PROTEIN"/>
    <property type="match status" value="1"/>
</dbReference>
<gene>
    <name evidence="2" type="ORF">HHL17_25705</name>
</gene>
<dbReference type="Proteomes" id="UP000583266">
    <property type="component" value="Unassembled WGS sequence"/>
</dbReference>
<sequence length="400" mass="43735">MKNVILLIACCLFVNAVVAQQPVVAFVPNKDIRAIGLFTEGLAWALVPGGNYGYIDTTGNMVIKPQFREAGIFREGLAIIGQSFGGHIHYGYINRQGSLVIPCQYEDAHDFSYGRAAVNKKGVWEYIDRQGKTALGPAFVRIDTIIDKTYGGAYNEIKPHPLSFRNGRLLVRKGKLYGFVDTAGHWVVPPAYAWAREFSDGVAVVAGKEIPRDSMPGNGELAQLYNKLPAGEPEYTTQVIDSTGKLLFTTAAKGLDEFVDGAALFYQDDKWGLMDKKGNVLIAPTFADQPYPISCGVFFTQVNGKAEGNRDGYLQIYNTAGQPAGKALLCDTEGHCIYDSHRAFFGNLMAVQVENKWGFVDTTGKMVIAPVYNVISDFAESHAAVKTAEGILQVLRNPIK</sequence>
<dbReference type="Pfam" id="PF14903">
    <property type="entry name" value="WG_beta_rep"/>
    <property type="match status" value="5"/>
</dbReference>
<feature type="chain" id="PRO_5032599863" evidence="1">
    <location>
        <begin position="20"/>
        <end position="400"/>
    </location>
</feature>
<proteinExistence type="predicted"/>
<name>A0A848GYA5_9BACT</name>
<dbReference type="EMBL" id="JABBGC010000003">
    <property type="protein sequence ID" value="NML40618.1"/>
    <property type="molecule type" value="Genomic_DNA"/>
</dbReference>
<organism evidence="2 3">
    <name type="scientific">Chitinophaga fulva</name>
    <dbReference type="NCBI Taxonomy" id="2728842"/>
    <lineage>
        <taxon>Bacteria</taxon>
        <taxon>Pseudomonadati</taxon>
        <taxon>Bacteroidota</taxon>
        <taxon>Chitinophagia</taxon>
        <taxon>Chitinophagales</taxon>
        <taxon>Chitinophagaceae</taxon>
        <taxon>Chitinophaga</taxon>
    </lineage>
</organism>
<keyword evidence="1" id="KW-0732">Signal</keyword>
<evidence type="ECO:0000313" key="3">
    <source>
        <dbReference type="Proteomes" id="UP000583266"/>
    </source>
</evidence>
<dbReference type="InterPro" id="IPR032774">
    <property type="entry name" value="WG_beta_rep"/>
</dbReference>
<accession>A0A848GYA5</accession>
<comment type="caution">
    <text evidence="2">The sequence shown here is derived from an EMBL/GenBank/DDBJ whole genome shotgun (WGS) entry which is preliminary data.</text>
</comment>
<reference evidence="2 3" key="1">
    <citation type="submission" date="2020-04" db="EMBL/GenBank/DDBJ databases">
        <title>Chitinophaga sp. G-6-1-13 sp. nov., isolated from soil.</title>
        <authorList>
            <person name="Dahal R.H."/>
            <person name="Chaudhary D.K."/>
        </authorList>
    </citation>
    <scope>NUCLEOTIDE SEQUENCE [LARGE SCALE GENOMIC DNA]</scope>
    <source>
        <strain evidence="2 3">G-6-1-13</strain>
    </source>
</reference>
<evidence type="ECO:0000313" key="2">
    <source>
        <dbReference type="EMBL" id="NML40618.1"/>
    </source>
</evidence>
<dbReference type="SUPFAM" id="SSF69360">
    <property type="entry name" value="Cell wall binding repeat"/>
    <property type="match status" value="2"/>
</dbReference>